<evidence type="ECO:0000256" key="6">
    <source>
        <dbReference type="RuleBase" id="RU003355"/>
    </source>
</evidence>
<feature type="domain" description="Peptidase S8/S53" evidence="8">
    <location>
        <begin position="196"/>
        <end position="476"/>
    </location>
</feature>
<evidence type="ECO:0000256" key="2">
    <source>
        <dbReference type="ARBA" id="ARBA00022670"/>
    </source>
</evidence>
<evidence type="ECO:0000256" key="4">
    <source>
        <dbReference type="ARBA" id="ARBA00022825"/>
    </source>
</evidence>
<evidence type="ECO:0000256" key="5">
    <source>
        <dbReference type="PROSITE-ProRule" id="PRU01240"/>
    </source>
</evidence>
<dbReference type="EMBL" id="JBBNFP010000079">
    <property type="protein sequence ID" value="MEQ2487768.1"/>
    <property type="molecule type" value="Genomic_DNA"/>
</dbReference>
<dbReference type="InterPro" id="IPR036852">
    <property type="entry name" value="Peptidase_S8/S53_dom_sf"/>
</dbReference>
<dbReference type="InterPro" id="IPR036116">
    <property type="entry name" value="FN3_sf"/>
</dbReference>
<dbReference type="InterPro" id="IPR000209">
    <property type="entry name" value="Peptidase_S8/S53_dom"/>
</dbReference>
<feature type="active site" description="Charge relay system" evidence="5">
    <location>
        <position position="440"/>
    </location>
</feature>
<comment type="caution">
    <text evidence="9">The sequence shown here is derived from an EMBL/GenBank/DDBJ whole genome shotgun (WGS) entry which is preliminary data.</text>
</comment>
<proteinExistence type="inferred from homology"/>
<dbReference type="PANTHER" id="PTHR43806:SF11">
    <property type="entry name" value="CEREVISIN-RELATED"/>
    <property type="match status" value="1"/>
</dbReference>
<dbReference type="CDD" id="cd07473">
    <property type="entry name" value="Peptidases_S8_Subtilisin_like"/>
    <property type="match status" value="1"/>
</dbReference>
<dbReference type="InterPro" id="IPR023827">
    <property type="entry name" value="Peptidase_S8_Asp-AS"/>
</dbReference>
<dbReference type="PANTHER" id="PTHR43806">
    <property type="entry name" value="PEPTIDASE S8"/>
    <property type="match status" value="1"/>
</dbReference>
<dbReference type="InterPro" id="IPR015500">
    <property type="entry name" value="Peptidase_S8_subtilisin-rel"/>
</dbReference>
<dbReference type="CDD" id="cd00063">
    <property type="entry name" value="FN3"/>
    <property type="match status" value="1"/>
</dbReference>
<evidence type="ECO:0000259" key="8">
    <source>
        <dbReference type="Pfam" id="PF00082"/>
    </source>
</evidence>
<dbReference type="SUPFAM" id="SSF49265">
    <property type="entry name" value="Fibronectin type III"/>
    <property type="match status" value="1"/>
</dbReference>
<evidence type="ECO:0000256" key="1">
    <source>
        <dbReference type="ARBA" id="ARBA00011073"/>
    </source>
</evidence>
<dbReference type="PROSITE" id="PS00136">
    <property type="entry name" value="SUBTILASE_ASP"/>
    <property type="match status" value="1"/>
</dbReference>
<accession>A0ABV1FTN1</accession>
<keyword evidence="2 5" id="KW-0645">Protease</keyword>
<reference evidence="9 10" key="1">
    <citation type="submission" date="2024-04" db="EMBL/GenBank/DDBJ databases">
        <title>Human intestinal bacterial collection.</title>
        <authorList>
            <person name="Pauvert C."/>
            <person name="Hitch T.C.A."/>
            <person name="Clavel T."/>
        </authorList>
    </citation>
    <scope>NUCLEOTIDE SEQUENCE [LARGE SCALE GENOMIC DNA]</scope>
    <source>
        <strain evidence="9 10">CLA-AA-H145</strain>
    </source>
</reference>
<dbReference type="InterPro" id="IPR022398">
    <property type="entry name" value="Peptidase_S8_His-AS"/>
</dbReference>
<dbReference type="InterPro" id="IPR034204">
    <property type="entry name" value="PfSUB1-like_cat_dom"/>
</dbReference>
<name>A0ABV1FTN1_9BACT</name>
<organism evidence="9 10">
    <name type="scientific">Hallella faecis</name>
    <dbReference type="NCBI Taxonomy" id="2841596"/>
    <lineage>
        <taxon>Bacteria</taxon>
        <taxon>Pseudomonadati</taxon>
        <taxon>Bacteroidota</taxon>
        <taxon>Bacteroidia</taxon>
        <taxon>Bacteroidales</taxon>
        <taxon>Prevotellaceae</taxon>
        <taxon>Hallella</taxon>
    </lineage>
</organism>
<dbReference type="PROSITE" id="PS51892">
    <property type="entry name" value="SUBTILASE"/>
    <property type="match status" value="1"/>
</dbReference>
<dbReference type="RefSeq" id="WP_215760849.1">
    <property type="nucleotide sequence ID" value="NZ_JAHKBE010000083.1"/>
</dbReference>
<feature type="chain" id="PRO_5047025569" evidence="7">
    <location>
        <begin position="22"/>
        <end position="1314"/>
    </location>
</feature>
<dbReference type="InterPro" id="IPR018247">
    <property type="entry name" value="EF_Hand_1_Ca_BS"/>
</dbReference>
<evidence type="ECO:0000256" key="7">
    <source>
        <dbReference type="SAM" id="SignalP"/>
    </source>
</evidence>
<dbReference type="SUPFAM" id="SSF52743">
    <property type="entry name" value="Subtilisin-like"/>
    <property type="match status" value="1"/>
</dbReference>
<dbReference type="InterPro" id="IPR013783">
    <property type="entry name" value="Ig-like_fold"/>
</dbReference>
<dbReference type="PRINTS" id="PR00723">
    <property type="entry name" value="SUBTILISIN"/>
</dbReference>
<comment type="similarity">
    <text evidence="1 5 6">Belongs to the peptidase S8 family.</text>
</comment>
<dbReference type="Proteomes" id="UP001487296">
    <property type="component" value="Unassembled WGS sequence"/>
</dbReference>
<evidence type="ECO:0000256" key="3">
    <source>
        <dbReference type="ARBA" id="ARBA00022801"/>
    </source>
</evidence>
<sequence>MRNLLGILAIALSLMPSAMFAQVSNNNEDGAYKTERHDHRAFRQGEVIVKFKTGSAMGNMARSSSRVSAVSSMSRVMSEIGATAIEPLMPLTGELKQNAARSAKGFNGKDVEIKDMSTLYTVRFDETKQQDVHAVVDKLKTIDDVEFAEPNYLVYTTATGDGDLYNKDPLYNNNGHWGITGINIYNLWNTPKITNKRPVIAILDTGIDITHPDLAANIWTNKLENEGAEDRDDDANGFKDDIHGWDFVNNSPRIRDNNGHGTHCAGIAAAVGGNGIGAAGVNPDAWIMPVTVMQSDGTGDVATIIKGIDYAVANGADVISMSFGGYSNSMAEEQALAHAYATAILVAAAGNDGLCMNHAHPERGQMAPAPMFPAAYTFVLGVQSSHSGGGLASFSNYDDDGAFYSGHGEDKLYNYEITAPGVKIISTFPNGQYKELSGTSMACPAVAGAISRLMQCKELGSKEELFGDLINSKTANGNLDIYKAYQMSDANRKPTLSLITYNLDDAAGDGDGRADAGETIDIYPVLRNSWGSAKNIRVSIELAETEDPEIVQIINGTADFGSDLSSYAKATSANPLRIKINDNCADGRHICLVLKATCDNITEDVKQNVMIKAENGVEIGGIVADDMTLHEGVHYIVTQSIAVPQGVTLTIEPGAVLKFKDGTAFHCEGTLIAVGTPKKMIVFTSADGDLGKYGPLEFNNNTVKYALIENRKIVSSESEQWGLIYSGTLDNCIIKDCYTEYPFNGYTNILNSNITNIEANIGYNQSIHFTNCNVVGNLASADYIDCYLQLNDFKSSNILGNAFGDYIASVGYNSSNVSVLRQEEQNYLGSSKNSILRNYIMDMNHPIYSNGYGAVDLDYVAKTPNPEAHGIVWKVVVNGKDALDEFDELAPLGVGKHKFEVYFNRPMNKAVAPTISMGVRPPYASISIAEEGENSGWNEAGDIYTAYLTINGKTNADGLNRIRVYGAEDDEYFEIPEEKYRFNVMVQKAGSMSTGLMAEAGLGKVSLTWETAEEDFADLMGYNVYRYEDDPEKVKQINETLVDATETEFVDYDVVPGTTYYYMVKEMGTDLQQHDVSNVVAATPLTAQKGDANGSMSVDVADVVTEVNYLTNQNPQPFIFEAADVNSDNAVNILDVVGTVNIIMTPEAGTSSVGNTATFTVEDGILYVDATTPLGGVQVSVAAPSGTEFETMEGLNGMEHAGSWMNENEYMLLAYSMSGKTIGIGKQPLLRIGDAEVKSIVASDARGKNVLAVNGATTSIDELPFGIDNFKNAEMRYYDLSGRMINSKAAQKSGMYIQSLFINGRCVKSYKVMK</sequence>
<dbReference type="Gene3D" id="1.10.1330.10">
    <property type="entry name" value="Dockerin domain"/>
    <property type="match status" value="1"/>
</dbReference>
<dbReference type="PROSITE" id="PS00018">
    <property type="entry name" value="EF_HAND_1"/>
    <property type="match status" value="1"/>
</dbReference>
<protein>
    <submittedName>
        <fullName evidence="9">S8 family serine peptidase</fullName>
    </submittedName>
</protein>
<keyword evidence="3 5" id="KW-0378">Hydrolase</keyword>
<evidence type="ECO:0000313" key="9">
    <source>
        <dbReference type="EMBL" id="MEQ2487768.1"/>
    </source>
</evidence>
<dbReference type="Pfam" id="PF00082">
    <property type="entry name" value="Peptidase_S8"/>
    <property type="match status" value="1"/>
</dbReference>
<keyword evidence="10" id="KW-1185">Reference proteome</keyword>
<dbReference type="Gene3D" id="2.60.40.10">
    <property type="entry name" value="Immunoglobulins"/>
    <property type="match status" value="1"/>
</dbReference>
<dbReference type="InterPro" id="IPR023828">
    <property type="entry name" value="Peptidase_S8_Ser-AS"/>
</dbReference>
<dbReference type="SUPFAM" id="SSF63446">
    <property type="entry name" value="Type I dockerin domain"/>
    <property type="match status" value="1"/>
</dbReference>
<evidence type="ECO:0000313" key="10">
    <source>
        <dbReference type="Proteomes" id="UP001487296"/>
    </source>
</evidence>
<feature type="active site" description="Charge relay system" evidence="5">
    <location>
        <position position="204"/>
    </location>
</feature>
<dbReference type="InterPro" id="IPR003961">
    <property type="entry name" value="FN3_dom"/>
</dbReference>
<keyword evidence="4 5" id="KW-0720">Serine protease</keyword>
<gene>
    <name evidence="9" type="ORF">AAAT34_12050</name>
</gene>
<keyword evidence="7" id="KW-0732">Signal</keyword>
<dbReference type="InterPro" id="IPR036439">
    <property type="entry name" value="Dockerin_dom_sf"/>
</dbReference>
<dbReference type="PROSITE" id="PS00138">
    <property type="entry name" value="SUBTILASE_SER"/>
    <property type="match status" value="1"/>
</dbReference>
<dbReference type="InterPro" id="IPR050131">
    <property type="entry name" value="Peptidase_S8_subtilisin-like"/>
</dbReference>
<dbReference type="Gene3D" id="3.40.50.200">
    <property type="entry name" value="Peptidase S8/S53 domain"/>
    <property type="match status" value="1"/>
</dbReference>
<dbReference type="PROSITE" id="PS00137">
    <property type="entry name" value="SUBTILASE_HIS"/>
    <property type="match status" value="1"/>
</dbReference>
<feature type="signal peptide" evidence="7">
    <location>
        <begin position="1"/>
        <end position="21"/>
    </location>
</feature>
<feature type="active site" description="Charge relay system" evidence="5">
    <location>
        <position position="260"/>
    </location>
</feature>